<evidence type="ECO:0000313" key="2">
    <source>
        <dbReference type="Proteomes" id="UP000198661"/>
    </source>
</evidence>
<dbReference type="EMBL" id="FOOK01000012">
    <property type="protein sequence ID" value="SFG00493.1"/>
    <property type="molecule type" value="Genomic_DNA"/>
</dbReference>
<reference evidence="1 2" key="1">
    <citation type="submission" date="2016-10" db="EMBL/GenBank/DDBJ databases">
        <authorList>
            <person name="de Groot N.N."/>
        </authorList>
    </citation>
    <scope>NUCLEOTIDE SEQUENCE [LARGE SCALE GENOMIC DNA]</scope>
    <source>
        <strain evidence="1 2">DSM 44945</strain>
    </source>
</reference>
<sequence length="68" mass="7787">MPDVSGFTQQIEGIHYHATMHCGNRVHLFSEMDAVLFILIRKEKVQRLTLFETLAPIRKKHPVTVSGL</sequence>
<protein>
    <submittedName>
        <fullName evidence="1">Uncharacterized protein</fullName>
    </submittedName>
</protein>
<proteinExistence type="predicted"/>
<dbReference type="AlphaFoldDB" id="A0A1I2NAA0"/>
<keyword evidence="2" id="KW-1185">Reference proteome</keyword>
<dbReference type="Proteomes" id="UP000198661">
    <property type="component" value="Unassembled WGS sequence"/>
</dbReference>
<organism evidence="1 2">
    <name type="scientific">Planifilum fulgidum</name>
    <dbReference type="NCBI Taxonomy" id="201973"/>
    <lineage>
        <taxon>Bacteria</taxon>
        <taxon>Bacillati</taxon>
        <taxon>Bacillota</taxon>
        <taxon>Bacilli</taxon>
        <taxon>Bacillales</taxon>
        <taxon>Thermoactinomycetaceae</taxon>
        <taxon>Planifilum</taxon>
    </lineage>
</organism>
<name>A0A1I2NAA0_9BACL</name>
<evidence type="ECO:0000313" key="1">
    <source>
        <dbReference type="EMBL" id="SFG00493.1"/>
    </source>
</evidence>
<gene>
    <name evidence="1" type="ORF">SAMN04488025_1127</name>
</gene>
<accession>A0A1I2NAA0</accession>